<feature type="binding site" evidence="3">
    <location>
        <position position="90"/>
    </location>
    <ligand>
        <name>Zn(2+)</name>
        <dbReference type="ChEBI" id="CHEBI:29105"/>
        <label>1</label>
    </ligand>
</feature>
<feature type="binding site" evidence="3">
    <location>
        <position position="388"/>
    </location>
    <ligand>
        <name>Zn(2+)</name>
        <dbReference type="ChEBI" id="CHEBI:29105"/>
        <label>2</label>
    </ligand>
</feature>
<organism evidence="5 6">
    <name type="scientific">Acetobacter senegalensis</name>
    <dbReference type="NCBI Taxonomy" id="446692"/>
    <lineage>
        <taxon>Bacteria</taxon>
        <taxon>Pseudomonadati</taxon>
        <taxon>Pseudomonadota</taxon>
        <taxon>Alphaproteobacteria</taxon>
        <taxon>Acetobacterales</taxon>
        <taxon>Acetobacteraceae</taxon>
        <taxon>Acetobacter</taxon>
    </lineage>
</organism>
<keyword evidence="2 5" id="KW-0378">Hydrolase</keyword>
<name>A0A252EMJ3_9PROT</name>
<protein>
    <submittedName>
        <fullName evidence="5">Allantoate amidohydrolase</fullName>
    </submittedName>
</protein>
<dbReference type="NCBIfam" id="NF006771">
    <property type="entry name" value="PRK09290.1-5"/>
    <property type="match status" value="1"/>
</dbReference>
<dbReference type="SUPFAM" id="SSF55031">
    <property type="entry name" value="Bacterial exopeptidase dimerisation domain"/>
    <property type="match status" value="1"/>
</dbReference>
<feature type="binding site" evidence="3">
    <location>
        <position position="101"/>
    </location>
    <ligand>
        <name>Zn(2+)</name>
        <dbReference type="ChEBI" id="CHEBI:29105"/>
        <label>2</label>
    </ligand>
</feature>
<dbReference type="SUPFAM" id="SSF53187">
    <property type="entry name" value="Zn-dependent exopeptidases"/>
    <property type="match status" value="1"/>
</dbReference>
<dbReference type="NCBIfam" id="NF006769">
    <property type="entry name" value="PRK09290.1-3"/>
    <property type="match status" value="1"/>
</dbReference>
<feature type="binding site" evidence="3">
    <location>
        <position position="196"/>
    </location>
    <ligand>
        <name>Zn(2+)</name>
        <dbReference type="ChEBI" id="CHEBI:29105"/>
        <label>1</label>
    </ligand>
</feature>
<accession>A0A252EMJ3</accession>
<evidence type="ECO:0000256" key="3">
    <source>
        <dbReference type="PIRSR" id="PIRSR001235-1"/>
    </source>
</evidence>
<gene>
    <name evidence="5" type="ORF">HK16_05535</name>
</gene>
<dbReference type="InterPro" id="IPR011650">
    <property type="entry name" value="Peptidase_M20_dimer"/>
</dbReference>
<evidence type="ECO:0000313" key="6">
    <source>
        <dbReference type="Proteomes" id="UP000195072"/>
    </source>
</evidence>
<evidence type="ECO:0000259" key="4">
    <source>
        <dbReference type="Pfam" id="PF07687"/>
    </source>
</evidence>
<dbReference type="EMBL" id="JOOZ01000002">
    <property type="protein sequence ID" value="OUL67650.1"/>
    <property type="molecule type" value="Genomic_DNA"/>
</dbReference>
<feature type="binding site" evidence="3">
    <location>
        <position position="136"/>
    </location>
    <ligand>
        <name>Zn(2+)</name>
        <dbReference type="ChEBI" id="CHEBI:29105"/>
        <label>2</label>
    </ligand>
</feature>
<dbReference type="InterPro" id="IPR036264">
    <property type="entry name" value="Bact_exopeptidase_dim_dom"/>
</dbReference>
<dbReference type="GO" id="GO:0046872">
    <property type="term" value="F:metal ion binding"/>
    <property type="evidence" value="ECO:0007669"/>
    <property type="project" value="UniProtKB-KW"/>
</dbReference>
<feature type="domain" description="Peptidase M20 dimerisation" evidence="4">
    <location>
        <begin position="215"/>
        <end position="318"/>
    </location>
</feature>
<reference evidence="5 6" key="1">
    <citation type="submission" date="2014-06" db="EMBL/GenBank/DDBJ databases">
        <authorList>
            <person name="Ju J."/>
            <person name="Zhang J."/>
        </authorList>
    </citation>
    <scope>NUCLEOTIDE SEQUENCE [LARGE SCALE GENOMIC DNA]</scope>
    <source>
        <strain evidence="5">DmL_050</strain>
    </source>
</reference>
<dbReference type="Gene3D" id="3.40.630.10">
    <property type="entry name" value="Zn peptidases"/>
    <property type="match status" value="1"/>
</dbReference>
<dbReference type="PANTHER" id="PTHR32494">
    <property type="entry name" value="ALLANTOATE DEIMINASE-RELATED"/>
    <property type="match status" value="1"/>
</dbReference>
<sequence length="419" mass="44326">MQCTTSIADIITIDAARLIRSIQDFGRIGALPNGGVCRLALTDAEKAGRDELVRRMQGRGLTVRIDSIGNIFGTRPGRDASAGIVMIGSHIDTVSTGGLYDGTLGVLAGLEVIAALDDARLETPRTITVAAFTNEEGARFQPDMLGSLVFVGGMALQDALNTTAGDGMRLGTELKRIGYAGSEEGPQDIAAYFELHIEQGPVLEAENVQIGVVSGVQGISWHEITVHGRSAHAGTTPIALRSDAGLAACLIVQRAYEMARAIGSDQLMTTGTMRLKPDLVNVVAEEAVFTVDLRNPSGDALKQADINLLHIAEAVAAETGTRVTCRTLARFDPVIFDERLVDSVEKTAQTLGYSTRRLHSGAGHDAQMIARVAPAAMIFVPSAGGISHNIREFTSPDDLARGTTVLAQLVSGQAELMKE</sequence>
<dbReference type="Pfam" id="PF07687">
    <property type="entry name" value="M20_dimer"/>
    <property type="match status" value="1"/>
</dbReference>
<feature type="binding site" evidence="3">
    <location>
        <position position="101"/>
    </location>
    <ligand>
        <name>Zn(2+)</name>
        <dbReference type="ChEBI" id="CHEBI:29105"/>
        <label>1</label>
    </ligand>
</feature>
<evidence type="ECO:0000256" key="1">
    <source>
        <dbReference type="ARBA" id="ARBA00006153"/>
    </source>
</evidence>
<dbReference type="AlphaFoldDB" id="A0A252EMJ3"/>
<dbReference type="PIRSF" id="PIRSF001235">
    <property type="entry name" value="Amidase_carbamoylase"/>
    <property type="match status" value="1"/>
</dbReference>
<dbReference type="Pfam" id="PF01546">
    <property type="entry name" value="Peptidase_M20"/>
    <property type="match status" value="1"/>
</dbReference>
<dbReference type="InterPro" id="IPR010158">
    <property type="entry name" value="Amidase_Cbmase"/>
</dbReference>
<comment type="similarity">
    <text evidence="1">Belongs to the peptidase M20 family.</text>
</comment>
<dbReference type="PANTHER" id="PTHR32494:SF5">
    <property type="entry name" value="ALLANTOATE AMIDOHYDROLASE"/>
    <property type="match status" value="1"/>
</dbReference>
<dbReference type="NCBIfam" id="TIGR01879">
    <property type="entry name" value="hydantase"/>
    <property type="match status" value="1"/>
</dbReference>
<evidence type="ECO:0000313" key="5">
    <source>
        <dbReference type="EMBL" id="OUL67650.1"/>
    </source>
</evidence>
<keyword evidence="3" id="KW-0862">Zinc</keyword>
<comment type="cofactor">
    <cofactor evidence="3">
        <name>Zn(2+)</name>
        <dbReference type="ChEBI" id="CHEBI:29105"/>
    </cofactor>
    <text evidence="3">Binds 2 Zn(2+) ions per subunit.</text>
</comment>
<evidence type="ECO:0000256" key="2">
    <source>
        <dbReference type="ARBA" id="ARBA00022801"/>
    </source>
</evidence>
<dbReference type="Proteomes" id="UP000195072">
    <property type="component" value="Unassembled WGS sequence"/>
</dbReference>
<comment type="caution">
    <text evidence="5">The sequence shown here is derived from an EMBL/GenBank/DDBJ whole genome shotgun (WGS) entry which is preliminary data.</text>
</comment>
<dbReference type="CDD" id="cd03884">
    <property type="entry name" value="M20_bAS"/>
    <property type="match status" value="1"/>
</dbReference>
<dbReference type="RefSeq" id="WP_086896593.1">
    <property type="nucleotide sequence ID" value="NZ_JOOZ01000002.1"/>
</dbReference>
<dbReference type="InterPro" id="IPR002933">
    <property type="entry name" value="Peptidase_M20"/>
</dbReference>
<dbReference type="GO" id="GO:0016813">
    <property type="term" value="F:hydrolase activity, acting on carbon-nitrogen (but not peptide) bonds, in linear amidines"/>
    <property type="evidence" value="ECO:0007669"/>
    <property type="project" value="InterPro"/>
</dbReference>
<keyword evidence="3" id="KW-0479">Metal-binding</keyword>
<proteinExistence type="inferred from homology"/>
<dbReference type="Gene3D" id="3.30.70.360">
    <property type="match status" value="1"/>
</dbReference>